<dbReference type="InterPro" id="IPR020846">
    <property type="entry name" value="MFS_dom"/>
</dbReference>
<feature type="transmembrane region" description="Helical" evidence="7">
    <location>
        <begin position="279"/>
        <end position="297"/>
    </location>
</feature>
<dbReference type="Gene3D" id="1.20.1720.10">
    <property type="entry name" value="Multidrug resistance protein D"/>
    <property type="match status" value="1"/>
</dbReference>
<evidence type="ECO:0000256" key="1">
    <source>
        <dbReference type="ARBA" id="ARBA00004651"/>
    </source>
</evidence>
<keyword evidence="4 7" id="KW-0812">Transmembrane</keyword>
<sequence>MLLWQRNLLILWIGSLITSASFSMVVPFLSLFLLQIGVHQHVELWSGSLYSVAFLAGAIASPFWGSVADRFGRKPMIVRAGLALFAIYILTAFVTNPYELLILRILQGLLSGYIPGAIALVGTNTPEDKVGYALSMISAATATGGILGPLLGGAIARMASNRIAFASAGVLVFLSTLLIIFWVHEEKFVPAAHRSSIIETFRAASHNKPLVAALFLNMFTAFSIMTIEPVLTLYIAQIDHSTTNASFIAGVVFSISGIASVVFAPVWGKMADRIGFPKVLLIGLIGGAFLTFMQLPFHNVWAFSTVRFIYGAFFCAVFPAINGLVVMSTDPTFRGRAFGLNQTANQIGNMLGPTVGGLVAEVSSIHGVFWATGGLLAAVAGTSYISMRGNLSTRSTEPRSSE</sequence>
<evidence type="ECO:0000256" key="5">
    <source>
        <dbReference type="ARBA" id="ARBA00022989"/>
    </source>
</evidence>
<evidence type="ECO:0000256" key="7">
    <source>
        <dbReference type="SAM" id="Phobius"/>
    </source>
</evidence>
<dbReference type="InterPro" id="IPR011701">
    <property type="entry name" value="MFS"/>
</dbReference>
<dbReference type="PRINTS" id="PR01035">
    <property type="entry name" value="TCRTETA"/>
</dbReference>
<keyword evidence="6 7" id="KW-0472">Membrane</keyword>
<protein>
    <submittedName>
        <fullName evidence="9">MFS transporter</fullName>
    </submittedName>
</protein>
<dbReference type="SUPFAM" id="SSF103473">
    <property type="entry name" value="MFS general substrate transporter"/>
    <property type="match status" value="1"/>
</dbReference>
<evidence type="ECO:0000256" key="4">
    <source>
        <dbReference type="ARBA" id="ARBA00022692"/>
    </source>
</evidence>
<feature type="transmembrane region" description="Helical" evidence="7">
    <location>
        <begin position="210"/>
        <end position="235"/>
    </location>
</feature>
<gene>
    <name evidence="9" type="ORF">NZD86_18630</name>
</gene>
<feature type="transmembrane region" description="Helical" evidence="7">
    <location>
        <begin position="9"/>
        <end position="38"/>
    </location>
</feature>
<dbReference type="PANTHER" id="PTHR43414:SF6">
    <property type="entry name" value="MULTIDRUG RESISTANCE PROTEIN MDTG"/>
    <property type="match status" value="1"/>
</dbReference>
<proteinExistence type="predicted"/>
<evidence type="ECO:0000259" key="8">
    <source>
        <dbReference type="PROSITE" id="PS50850"/>
    </source>
</evidence>
<feature type="domain" description="Major facilitator superfamily (MFS) profile" evidence="8">
    <location>
        <begin position="7"/>
        <end position="391"/>
    </location>
</feature>
<evidence type="ECO:0000256" key="3">
    <source>
        <dbReference type="ARBA" id="ARBA00022475"/>
    </source>
</evidence>
<keyword evidence="2" id="KW-0813">Transport</keyword>
<feature type="transmembrane region" description="Helical" evidence="7">
    <location>
        <begin position="101"/>
        <end position="123"/>
    </location>
</feature>
<evidence type="ECO:0000256" key="2">
    <source>
        <dbReference type="ARBA" id="ARBA00022448"/>
    </source>
</evidence>
<name>A0ABY6Z0F4_9BACL</name>
<dbReference type="PROSITE" id="PS50850">
    <property type="entry name" value="MFS"/>
    <property type="match status" value="1"/>
</dbReference>
<evidence type="ECO:0000313" key="10">
    <source>
        <dbReference type="Proteomes" id="UP001164803"/>
    </source>
</evidence>
<feature type="transmembrane region" description="Helical" evidence="7">
    <location>
        <begin position="163"/>
        <end position="184"/>
    </location>
</feature>
<dbReference type="PANTHER" id="PTHR43414">
    <property type="entry name" value="MULTIDRUG RESISTANCE PROTEIN MDTG"/>
    <property type="match status" value="1"/>
</dbReference>
<feature type="transmembrane region" description="Helical" evidence="7">
    <location>
        <begin position="130"/>
        <end position="151"/>
    </location>
</feature>
<feature type="transmembrane region" description="Helical" evidence="7">
    <location>
        <begin position="44"/>
        <end position="64"/>
    </location>
</feature>
<dbReference type="InterPro" id="IPR001958">
    <property type="entry name" value="Tet-R_TetA/multi-R_MdtG-like"/>
</dbReference>
<dbReference type="InterPro" id="IPR036259">
    <property type="entry name" value="MFS_trans_sf"/>
</dbReference>
<feature type="transmembrane region" description="Helical" evidence="7">
    <location>
        <begin position="76"/>
        <end position="95"/>
    </location>
</feature>
<feature type="transmembrane region" description="Helical" evidence="7">
    <location>
        <begin position="247"/>
        <end position="267"/>
    </location>
</feature>
<keyword evidence="3" id="KW-1003">Cell membrane</keyword>
<accession>A0ABY6Z0F4</accession>
<dbReference type="Proteomes" id="UP001164803">
    <property type="component" value="Chromosome"/>
</dbReference>
<keyword evidence="10" id="KW-1185">Reference proteome</keyword>
<dbReference type="Pfam" id="PF07690">
    <property type="entry name" value="MFS_1"/>
    <property type="match status" value="1"/>
</dbReference>
<dbReference type="RefSeq" id="WP_268043558.1">
    <property type="nucleotide sequence ID" value="NZ_CP104064.1"/>
</dbReference>
<reference evidence="9" key="1">
    <citation type="submission" date="2022-08" db="EMBL/GenBank/DDBJ databases">
        <title>Alicyclobacillus dauci DSM2870, complete genome.</title>
        <authorList>
            <person name="Wang Q."/>
            <person name="Cai R."/>
            <person name="Wang Z."/>
        </authorList>
    </citation>
    <scope>NUCLEOTIDE SEQUENCE</scope>
    <source>
        <strain evidence="9">DSM 28700</strain>
    </source>
</reference>
<keyword evidence="5 7" id="KW-1133">Transmembrane helix</keyword>
<dbReference type="Gene3D" id="1.20.1250.20">
    <property type="entry name" value="MFS general substrate transporter like domains"/>
    <property type="match status" value="1"/>
</dbReference>
<evidence type="ECO:0000256" key="6">
    <source>
        <dbReference type="ARBA" id="ARBA00023136"/>
    </source>
</evidence>
<evidence type="ECO:0000313" key="9">
    <source>
        <dbReference type="EMBL" id="WAH36235.1"/>
    </source>
</evidence>
<organism evidence="9 10">
    <name type="scientific">Alicyclobacillus dauci</name>
    <dbReference type="NCBI Taxonomy" id="1475485"/>
    <lineage>
        <taxon>Bacteria</taxon>
        <taxon>Bacillati</taxon>
        <taxon>Bacillota</taxon>
        <taxon>Bacilli</taxon>
        <taxon>Bacillales</taxon>
        <taxon>Alicyclobacillaceae</taxon>
        <taxon>Alicyclobacillus</taxon>
    </lineage>
</organism>
<dbReference type="EMBL" id="CP104064">
    <property type="protein sequence ID" value="WAH36235.1"/>
    <property type="molecule type" value="Genomic_DNA"/>
</dbReference>
<comment type="subcellular location">
    <subcellularLocation>
        <location evidence="1">Cell membrane</location>
        <topology evidence="1">Multi-pass membrane protein</topology>
    </subcellularLocation>
</comment>
<feature type="transmembrane region" description="Helical" evidence="7">
    <location>
        <begin position="309"/>
        <end position="327"/>
    </location>
</feature>